<keyword evidence="7 11" id="KW-0067">ATP-binding</keyword>
<evidence type="ECO:0000256" key="11">
    <source>
        <dbReference type="HAMAP-Rule" id="MF_00022"/>
    </source>
</evidence>
<feature type="domain" description="Glutamyl/glutaminyl-tRNA synthetase class Ib catalytic" evidence="12">
    <location>
        <begin position="5"/>
        <end position="311"/>
    </location>
</feature>
<dbReference type="InterPro" id="IPR020751">
    <property type="entry name" value="aa-tRNA-synth_I_codon-bd_sub2"/>
</dbReference>
<dbReference type="InterPro" id="IPR045462">
    <property type="entry name" value="aa-tRNA-synth_I_cd-bd"/>
</dbReference>
<proteinExistence type="inferred from homology"/>
<dbReference type="InterPro" id="IPR049940">
    <property type="entry name" value="GluQ/Sye"/>
</dbReference>
<comment type="catalytic activity">
    <reaction evidence="10 11">
        <text>tRNA(Glu) + L-glutamate + ATP = L-glutamyl-tRNA(Glu) + AMP + diphosphate</text>
        <dbReference type="Rhea" id="RHEA:23540"/>
        <dbReference type="Rhea" id="RHEA-COMP:9663"/>
        <dbReference type="Rhea" id="RHEA-COMP:9680"/>
        <dbReference type="ChEBI" id="CHEBI:29985"/>
        <dbReference type="ChEBI" id="CHEBI:30616"/>
        <dbReference type="ChEBI" id="CHEBI:33019"/>
        <dbReference type="ChEBI" id="CHEBI:78442"/>
        <dbReference type="ChEBI" id="CHEBI:78520"/>
        <dbReference type="ChEBI" id="CHEBI:456215"/>
        <dbReference type="EC" id="6.1.1.17"/>
    </reaction>
</comment>
<dbReference type="InterPro" id="IPR008925">
    <property type="entry name" value="aa_tRNA-synth_I_cd-bd_sf"/>
</dbReference>
<evidence type="ECO:0000259" key="12">
    <source>
        <dbReference type="Pfam" id="PF00749"/>
    </source>
</evidence>
<comment type="caution">
    <text evidence="14">The sequence shown here is derived from an EMBL/GenBank/DDBJ whole genome shotgun (WGS) entry which is preliminary data.</text>
</comment>
<dbReference type="InterPro" id="IPR020058">
    <property type="entry name" value="Glu/Gln-tRNA-synth_Ib_cat-dom"/>
</dbReference>
<organism evidence="14 15">
    <name type="scientific">Psychracetigena formicireducens</name>
    <dbReference type="NCBI Taxonomy" id="2986056"/>
    <lineage>
        <taxon>Bacteria</taxon>
        <taxon>Bacillati</taxon>
        <taxon>Candidatus Lithacetigenota</taxon>
        <taxon>Candidatus Psychracetigena</taxon>
    </lineage>
</organism>
<feature type="binding site" evidence="11">
    <location>
        <position position="101"/>
    </location>
    <ligand>
        <name>Zn(2+)</name>
        <dbReference type="ChEBI" id="CHEBI:29105"/>
    </ligand>
</feature>
<dbReference type="SUPFAM" id="SSF52374">
    <property type="entry name" value="Nucleotidylyl transferase"/>
    <property type="match status" value="1"/>
</dbReference>
<keyword evidence="4 11" id="KW-0963">Cytoplasm</keyword>
<evidence type="ECO:0000256" key="5">
    <source>
        <dbReference type="ARBA" id="ARBA00022598"/>
    </source>
</evidence>
<reference evidence="14 15" key="1">
    <citation type="journal article" date="2021" name="bioRxiv">
        <title>Unique metabolic strategies in Hadean analogues reveal hints for primordial physiology.</title>
        <authorList>
            <person name="Nobu M.K."/>
            <person name="Nakai R."/>
            <person name="Tamazawa S."/>
            <person name="Mori H."/>
            <person name="Toyoda A."/>
            <person name="Ijiri A."/>
            <person name="Suzuki S."/>
            <person name="Kurokawa K."/>
            <person name="Kamagata Y."/>
            <person name="Tamaki H."/>
        </authorList>
    </citation>
    <scope>NUCLEOTIDE SEQUENCE [LARGE SCALE GENOMIC DNA]</scope>
    <source>
        <strain evidence="14">BS525</strain>
    </source>
</reference>
<dbReference type="CDD" id="cd00808">
    <property type="entry name" value="GluRS_core"/>
    <property type="match status" value="1"/>
</dbReference>
<feature type="short sequence motif" description="'HIGH' region" evidence="11">
    <location>
        <begin position="12"/>
        <end position="22"/>
    </location>
</feature>
<dbReference type="EMBL" id="QLTW01000050">
    <property type="protein sequence ID" value="MBT9145118.1"/>
    <property type="molecule type" value="Genomic_DNA"/>
</dbReference>
<evidence type="ECO:0000259" key="13">
    <source>
        <dbReference type="Pfam" id="PF19269"/>
    </source>
</evidence>
<dbReference type="GO" id="GO:0006424">
    <property type="term" value="P:glutamyl-tRNA aminoacylation"/>
    <property type="evidence" value="ECO:0007669"/>
    <property type="project" value="UniProtKB-UniRule"/>
</dbReference>
<evidence type="ECO:0000256" key="2">
    <source>
        <dbReference type="ARBA" id="ARBA00007894"/>
    </source>
</evidence>
<dbReference type="InterPro" id="IPR014729">
    <property type="entry name" value="Rossmann-like_a/b/a_fold"/>
</dbReference>
<dbReference type="GO" id="GO:0004818">
    <property type="term" value="F:glutamate-tRNA ligase activity"/>
    <property type="evidence" value="ECO:0007669"/>
    <property type="project" value="UniProtKB-UniRule"/>
</dbReference>
<keyword evidence="6 11" id="KW-0547">Nucleotide-binding</keyword>
<feature type="binding site" evidence="11">
    <location>
        <position position="130"/>
    </location>
    <ligand>
        <name>Zn(2+)</name>
        <dbReference type="ChEBI" id="CHEBI:29105"/>
    </ligand>
</feature>
<evidence type="ECO:0000256" key="3">
    <source>
        <dbReference type="ARBA" id="ARBA00011245"/>
    </source>
</evidence>
<dbReference type="GO" id="GO:0008270">
    <property type="term" value="F:zinc ion binding"/>
    <property type="evidence" value="ECO:0007669"/>
    <property type="project" value="UniProtKB-UniRule"/>
</dbReference>
<evidence type="ECO:0000256" key="10">
    <source>
        <dbReference type="ARBA" id="ARBA00048351"/>
    </source>
</evidence>
<dbReference type="GO" id="GO:0005524">
    <property type="term" value="F:ATP binding"/>
    <property type="evidence" value="ECO:0007669"/>
    <property type="project" value="UniProtKB-UniRule"/>
</dbReference>
<evidence type="ECO:0000256" key="1">
    <source>
        <dbReference type="ARBA" id="ARBA00004496"/>
    </source>
</evidence>
<dbReference type="InterPro" id="IPR001412">
    <property type="entry name" value="aa-tRNA-synth_I_CS"/>
</dbReference>
<dbReference type="GO" id="GO:0000049">
    <property type="term" value="F:tRNA binding"/>
    <property type="evidence" value="ECO:0007669"/>
    <property type="project" value="InterPro"/>
</dbReference>
<feature type="domain" description="Aminoacyl-tRNA synthetase class I anticodon-binding" evidence="13">
    <location>
        <begin position="337"/>
        <end position="462"/>
    </location>
</feature>
<comment type="cofactor">
    <cofactor evidence="11">
        <name>Zn(2+)</name>
        <dbReference type="ChEBI" id="CHEBI:29105"/>
    </cofactor>
    <text evidence="11">Binds 1 zinc ion per subunit.</text>
</comment>
<evidence type="ECO:0000256" key="9">
    <source>
        <dbReference type="ARBA" id="ARBA00023146"/>
    </source>
</evidence>
<evidence type="ECO:0000256" key="4">
    <source>
        <dbReference type="ARBA" id="ARBA00022490"/>
    </source>
</evidence>
<dbReference type="SUPFAM" id="SSF48163">
    <property type="entry name" value="An anticodon-binding domain of class I aminoacyl-tRNA synthetases"/>
    <property type="match status" value="1"/>
</dbReference>
<evidence type="ECO:0000256" key="6">
    <source>
        <dbReference type="ARBA" id="ARBA00022741"/>
    </source>
</evidence>
<dbReference type="Gene3D" id="1.10.10.350">
    <property type="match status" value="1"/>
</dbReference>
<evidence type="ECO:0000256" key="7">
    <source>
        <dbReference type="ARBA" id="ARBA00022840"/>
    </source>
</evidence>
<dbReference type="Pfam" id="PF19269">
    <property type="entry name" value="Anticodon_2"/>
    <property type="match status" value="1"/>
</dbReference>
<keyword evidence="9 11" id="KW-0030">Aminoacyl-tRNA synthetase</keyword>
<dbReference type="PROSITE" id="PS00178">
    <property type="entry name" value="AA_TRNA_LIGASE_I"/>
    <property type="match status" value="1"/>
</dbReference>
<dbReference type="FunFam" id="3.40.50.620:FF:000007">
    <property type="entry name" value="Glutamate--tRNA ligase"/>
    <property type="match status" value="1"/>
</dbReference>
<feature type="short sequence motif" description="'KMSKS' region" evidence="11">
    <location>
        <begin position="242"/>
        <end position="246"/>
    </location>
</feature>
<keyword evidence="8 11" id="KW-0648">Protein biosynthesis</keyword>
<dbReference type="InterPro" id="IPR004527">
    <property type="entry name" value="Glu-tRNA-ligase_bac/mito"/>
</dbReference>
<dbReference type="GO" id="GO:0005829">
    <property type="term" value="C:cytosol"/>
    <property type="evidence" value="ECO:0007669"/>
    <property type="project" value="TreeGrafter"/>
</dbReference>
<gene>
    <name evidence="11 14" type="primary">gltX</name>
    <name evidence="14" type="ORF">DDT42_00988</name>
</gene>
<comment type="subcellular location">
    <subcellularLocation>
        <location evidence="1 11">Cytoplasm</location>
    </subcellularLocation>
</comment>
<dbReference type="EC" id="6.1.1.17" evidence="11"/>
<dbReference type="Proteomes" id="UP000811545">
    <property type="component" value="Unassembled WGS sequence"/>
</dbReference>
<dbReference type="InterPro" id="IPR033910">
    <property type="entry name" value="GluRS_core"/>
</dbReference>
<dbReference type="PANTHER" id="PTHR43311:SF2">
    <property type="entry name" value="GLUTAMATE--TRNA LIGASE, MITOCHONDRIAL-RELATED"/>
    <property type="match status" value="1"/>
</dbReference>
<protein>
    <recommendedName>
        <fullName evidence="11">Glutamate--tRNA ligase</fullName>
        <ecNumber evidence="11">6.1.1.17</ecNumber>
    </recommendedName>
    <alternativeName>
        <fullName evidence="11">Glutamyl-tRNA synthetase</fullName>
        <shortName evidence="11">GluRS</shortName>
    </alternativeName>
</protein>
<name>A0A9E2BGG0_PSYF1</name>
<comment type="similarity">
    <text evidence="2 11">Belongs to the class-I aminoacyl-tRNA synthetase family. Glutamate--tRNA ligase type 1 subfamily.</text>
</comment>
<evidence type="ECO:0000313" key="14">
    <source>
        <dbReference type="EMBL" id="MBT9145118.1"/>
    </source>
</evidence>
<feature type="binding site" evidence="11">
    <location>
        <position position="103"/>
    </location>
    <ligand>
        <name>Zn(2+)</name>
        <dbReference type="ChEBI" id="CHEBI:29105"/>
    </ligand>
</feature>
<evidence type="ECO:0000313" key="15">
    <source>
        <dbReference type="Proteomes" id="UP000811545"/>
    </source>
</evidence>
<dbReference type="PANTHER" id="PTHR43311">
    <property type="entry name" value="GLUTAMATE--TRNA LIGASE"/>
    <property type="match status" value="1"/>
</dbReference>
<dbReference type="Gene3D" id="3.40.50.620">
    <property type="entry name" value="HUPs"/>
    <property type="match status" value="1"/>
</dbReference>
<dbReference type="PRINTS" id="PR00987">
    <property type="entry name" value="TRNASYNTHGLU"/>
</dbReference>
<dbReference type="AlphaFoldDB" id="A0A9E2BGG0"/>
<dbReference type="HAMAP" id="MF_00022">
    <property type="entry name" value="Glu_tRNA_synth_type1"/>
    <property type="match status" value="1"/>
</dbReference>
<dbReference type="NCBIfam" id="TIGR00464">
    <property type="entry name" value="gltX_bact"/>
    <property type="match status" value="1"/>
</dbReference>
<comment type="subunit">
    <text evidence="3 11">Monomer.</text>
</comment>
<feature type="binding site" evidence="11">
    <location>
        <position position="128"/>
    </location>
    <ligand>
        <name>Zn(2+)</name>
        <dbReference type="ChEBI" id="CHEBI:29105"/>
    </ligand>
</feature>
<evidence type="ECO:0000256" key="8">
    <source>
        <dbReference type="ARBA" id="ARBA00022917"/>
    </source>
</evidence>
<dbReference type="InterPro" id="IPR000924">
    <property type="entry name" value="Glu/Gln-tRNA-synth"/>
</dbReference>
<keyword evidence="5 11" id="KW-0436">Ligase</keyword>
<feature type="binding site" evidence="11">
    <location>
        <position position="245"/>
    </location>
    <ligand>
        <name>ATP</name>
        <dbReference type="ChEBI" id="CHEBI:30616"/>
    </ligand>
</feature>
<comment type="function">
    <text evidence="11">Catalyzes the attachment of glutamate to tRNA(Glu) in a two-step reaction: glutamate is first activated by ATP to form Glu-AMP and then transferred to the acceptor end of tRNA(Glu).</text>
</comment>
<accession>A0A9E2BGG0</accession>
<keyword evidence="11" id="KW-0862">Zinc</keyword>
<sequence length="472" mass="54759">MKNTEIRVRFAPSPTGFMHIGNARTALYNYLFARNVGGRFILRVEDTDFERSTQQAKEVIFSSLKFLGIEWDEGPYYQSERIHLYQEFAKELLKRGIAYKCYCEPQELEQRRLMMQAAGKPYKYERTCYHLTPEEKQPKENLPFAIRFLVPPGEVTFPDLIRGNITIKGEELEDFVLLRSDGTPTYNFACVIDDYSMKITQVIRGEDHIPNTPKQILIYKAYQWEHPIYAHLPMIMGPDHTKLSKRHGATSVEAYREMGYLPEALVNALAMLGASFEPDREVYRLDELIKLFPLNNVSKKAAVFNAEKLKWFNREHIKLMTTEGLLHRLLELGLVSGDINYLRRVLTLVRDRITVLNDVYNEFNYFFEEPKTYDDTGLVNWSGKEVLENLRLLKDKLSELTDFLASLIEKAVRTLAEEKNLKAKNLIHPLRLALSGKTVSPGLFEMMELLGKTRVVTRIGAFIEKIKQINDR</sequence>
<dbReference type="Pfam" id="PF00749">
    <property type="entry name" value="tRNA-synt_1c"/>
    <property type="match status" value="1"/>
</dbReference>
<keyword evidence="11" id="KW-0479">Metal-binding</keyword>